<organism evidence="2 3">
    <name type="scientific">Pristionchus entomophagus</name>
    <dbReference type="NCBI Taxonomy" id="358040"/>
    <lineage>
        <taxon>Eukaryota</taxon>
        <taxon>Metazoa</taxon>
        <taxon>Ecdysozoa</taxon>
        <taxon>Nematoda</taxon>
        <taxon>Chromadorea</taxon>
        <taxon>Rhabditida</taxon>
        <taxon>Rhabditina</taxon>
        <taxon>Diplogasteromorpha</taxon>
        <taxon>Diplogasteroidea</taxon>
        <taxon>Neodiplogasteridae</taxon>
        <taxon>Pristionchus</taxon>
    </lineage>
</organism>
<accession>A0AAV5T7I8</accession>
<keyword evidence="3" id="KW-1185">Reference proteome</keyword>
<dbReference type="AlphaFoldDB" id="A0AAV5T7I8"/>
<evidence type="ECO:0000313" key="2">
    <source>
        <dbReference type="EMBL" id="GMS90907.1"/>
    </source>
</evidence>
<comment type="caution">
    <text evidence="2">The sequence shown here is derived from an EMBL/GenBank/DDBJ whole genome shotgun (WGS) entry which is preliminary data.</text>
</comment>
<name>A0AAV5T7I8_9BILA</name>
<evidence type="ECO:0000259" key="1">
    <source>
        <dbReference type="PROSITE" id="PS50181"/>
    </source>
</evidence>
<dbReference type="InterPro" id="IPR036047">
    <property type="entry name" value="F-box-like_dom_sf"/>
</dbReference>
<reference evidence="2" key="1">
    <citation type="submission" date="2023-10" db="EMBL/GenBank/DDBJ databases">
        <title>Genome assembly of Pristionchus species.</title>
        <authorList>
            <person name="Yoshida K."/>
            <person name="Sommer R.J."/>
        </authorList>
    </citation>
    <scope>NUCLEOTIDE SEQUENCE</scope>
    <source>
        <strain evidence="2">RS0144</strain>
    </source>
</reference>
<proteinExistence type="predicted"/>
<dbReference type="InterPro" id="IPR001810">
    <property type="entry name" value="F-box_dom"/>
</dbReference>
<dbReference type="SUPFAM" id="SSF81383">
    <property type="entry name" value="F-box domain"/>
    <property type="match status" value="1"/>
</dbReference>
<gene>
    <name evidence="2" type="ORF">PENTCL1PPCAC_13082</name>
</gene>
<dbReference type="Proteomes" id="UP001432027">
    <property type="component" value="Unassembled WGS sequence"/>
</dbReference>
<feature type="non-terminal residue" evidence="2">
    <location>
        <position position="1"/>
    </location>
</feature>
<dbReference type="PROSITE" id="PS50181">
    <property type="entry name" value="FBOX"/>
    <property type="match status" value="1"/>
</dbReference>
<protein>
    <recommendedName>
        <fullName evidence="1">F-box domain-containing protein</fullName>
    </recommendedName>
</protein>
<dbReference type="Gene3D" id="1.20.1280.50">
    <property type="match status" value="1"/>
</dbReference>
<dbReference type="EMBL" id="BTSX01000003">
    <property type="protein sequence ID" value="GMS90907.1"/>
    <property type="molecule type" value="Genomic_DNA"/>
</dbReference>
<sequence>SMSSIKLPAEWFHHILSFCDHPTTCALSKVCQRFAAIVADKHALDVGKCWRRGVALPSDVHALSSNHDDLPLDLTLLLEHNPFGGGIFLNPSTVRGFEVGKEESRPTFSSEWRTADEMERATIEFAFAYESIGIPRWIIDGLRPRIAVSAVLRRRDGSPHGSRVSARMGVWRLDGMSELGHFTSQESIRFGFCSVANGETESIFDVGIEPSASQHGHPALGGSDGLVIGFSTRNDVQISDVRVRFELPDEIPSQFFDWLTESRAFRDSRAMAGSCTCFDIELLGLYP</sequence>
<feature type="domain" description="F-box" evidence="1">
    <location>
        <begin position="1"/>
        <end position="53"/>
    </location>
</feature>
<evidence type="ECO:0000313" key="3">
    <source>
        <dbReference type="Proteomes" id="UP001432027"/>
    </source>
</evidence>